<evidence type="ECO:0000313" key="10">
    <source>
        <dbReference type="Proteomes" id="UP000595058"/>
    </source>
</evidence>
<keyword evidence="10" id="KW-1185">Reference proteome</keyword>
<dbReference type="EMBL" id="CP065720">
    <property type="protein sequence ID" value="QPT19852.1"/>
    <property type="molecule type" value="Genomic_DNA"/>
</dbReference>
<evidence type="ECO:0000256" key="7">
    <source>
        <dbReference type="ARBA" id="ARBA00023136"/>
    </source>
</evidence>
<evidence type="ECO:0000256" key="3">
    <source>
        <dbReference type="ARBA" id="ARBA00022448"/>
    </source>
</evidence>
<keyword evidence="7 8" id="KW-0472">Membrane</keyword>
<organism evidence="9 10">
    <name type="scientific">Stutzerimonas frequens</name>
    <dbReference type="NCBI Taxonomy" id="2968969"/>
    <lineage>
        <taxon>Bacteria</taxon>
        <taxon>Pseudomonadati</taxon>
        <taxon>Pseudomonadota</taxon>
        <taxon>Gammaproteobacteria</taxon>
        <taxon>Pseudomonadales</taxon>
        <taxon>Pseudomonadaceae</taxon>
        <taxon>Stutzerimonas</taxon>
    </lineage>
</organism>
<name>A0ABX6Y0K1_9GAMM</name>
<evidence type="ECO:0000313" key="9">
    <source>
        <dbReference type="EMBL" id="QPT19852.1"/>
    </source>
</evidence>
<evidence type="ECO:0000256" key="5">
    <source>
        <dbReference type="ARBA" id="ARBA00022692"/>
    </source>
</evidence>
<accession>A0ABX6Y0K1</accession>
<keyword evidence="3" id="KW-0813">Transport</keyword>
<dbReference type="PANTHER" id="PTHR34979">
    <property type="entry name" value="INNER MEMBRANE PROTEIN YGAZ"/>
    <property type="match status" value="1"/>
</dbReference>
<proteinExistence type="inferred from homology"/>
<keyword evidence="5 8" id="KW-0812">Transmembrane</keyword>
<evidence type="ECO:0000256" key="8">
    <source>
        <dbReference type="SAM" id="Phobius"/>
    </source>
</evidence>
<evidence type="ECO:0000256" key="6">
    <source>
        <dbReference type="ARBA" id="ARBA00022989"/>
    </source>
</evidence>
<keyword evidence="6 8" id="KW-1133">Transmembrane helix</keyword>
<evidence type="ECO:0000256" key="1">
    <source>
        <dbReference type="ARBA" id="ARBA00004651"/>
    </source>
</evidence>
<keyword evidence="4" id="KW-1003">Cell membrane</keyword>
<gene>
    <name evidence="9" type="ORF">I6G34_14000</name>
</gene>
<dbReference type="Pfam" id="PF03591">
    <property type="entry name" value="AzlC"/>
    <property type="match status" value="1"/>
</dbReference>
<evidence type="ECO:0000256" key="4">
    <source>
        <dbReference type="ARBA" id="ARBA00022475"/>
    </source>
</evidence>
<comment type="similarity">
    <text evidence="2">Belongs to the AzlC family.</text>
</comment>
<dbReference type="Proteomes" id="UP000595058">
    <property type="component" value="Chromosome"/>
</dbReference>
<feature type="transmembrane region" description="Helical" evidence="8">
    <location>
        <begin position="136"/>
        <end position="157"/>
    </location>
</feature>
<feature type="transmembrane region" description="Helical" evidence="8">
    <location>
        <begin position="169"/>
        <end position="187"/>
    </location>
</feature>
<protein>
    <submittedName>
        <fullName evidence="9">AzlC family ABC transporter permease</fullName>
    </submittedName>
</protein>
<feature type="transmembrane region" description="Helical" evidence="8">
    <location>
        <begin position="25"/>
        <end position="44"/>
    </location>
</feature>
<reference evidence="9 10" key="1">
    <citation type="submission" date="2020-12" db="EMBL/GenBank/DDBJ databases">
        <title>FDA dAtabase for Regulatory Grade micrObial Sequences (FDA-ARGOS): Supporting development and validation of Infectious Disease Dx tests.</title>
        <authorList>
            <person name="Sproer C."/>
            <person name="Gronow S."/>
            <person name="Severitt S."/>
            <person name="Schroder I."/>
            <person name="Tallon L."/>
            <person name="Sadzewicz L."/>
            <person name="Zhao X."/>
            <person name="Boylan J."/>
            <person name="Ott S."/>
            <person name="Bowen H."/>
            <person name="Vavikolanu K."/>
            <person name="Mehta A."/>
            <person name="Aluvathingal J."/>
            <person name="Nadendla S."/>
            <person name="Lowell S."/>
            <person name="Myers T."/>
            <person name="Yan Y."/>
            <person name="Sichtig H."/>
        </authorList>
    </citation>
    <scope>NUCLEOTIDE SEQUENCE [LARGE SCALE GENOMIC DNA]</scope>
    <source>
        <strain evidence="9 10">FDAARGOS_877</strain>
    </source>
</reference>
<evidence type="ECO:0000256" key="2">
    <source>
        <dbReference type="ARBA" id="ARBA00010735"/>
    </source>
</evidence>
<dbReference type="PANTHER" id="PTHR34979:SF1">
    <property type="entry name" value="INNER MEMBRANE PROTEIN YGAZ"/>
    <property type="match status" value="1"/>
</dbReference>
<comment type="subcellular location">
    <subcellularLocation>
        <location evidence="1">Cell membrane</location>
        <topology evidence="1">Multi-pass membrane protein</topology>
    </subcellularLocation>
</comment>
<feature type="transmembrane region" description="Helical" evidence="8">
    <location>
        <begin position="207"/>
        <end position="236"/>
    </location>
</feature>
<dbReference type="InterPro" id="IPR011606">
    <property type="entry name" value="Brnchd-chn_aa_trnsp_permease"/>
</dbReference>
<feature type="transmembrane region" description="Helical" evidence="8">
    <location>
        <begin position="51"/>
        <end position="72"/>
    </location>
</feature>
<sequence length="241" mass="25520">MTEAADAFDRPQGGPAARLPALRRALPVALSVMPVSMLFGVLAARSDWSMLEILLVGLLGFTGSGQFAALPLSEHGADFLTLLLVTASINSRYLPMALSTVDRLPDGAFKRACCAHMLGDEAYASERDDDSPGVVLRIRLVIFLVWVLAGVLGAALGEVLSDSWLGDDLNLAFPASAVLLYLAASQLKNRIGSLQDDWRVTLMRVGLAAAGASGLILLLGPVYFWGAGVLLATWLLGRSRG</sequence>